<evidence type="ECO:0000256" key="4">
    <source>
        <dbReference type="ARBA" id="ARBA00022964"/>
    </source>
</evidence>
<dbReference type="Gene3D" id="2.102.10.10">
    <property type="entry name" value="Rieske [2Fe-2S] iron-sulphur domain"/>
    <property type="match status" value="1"/>
</dbReference>
<evidence type="ECO:0000256" key="1">
    <source>
        <dbReference type="ARBA" id="ARBA00008751"/>
    </source>
</evidence>
<accession>I0CL65</accession>
<keyword evidence="4 10" id="KW-0223">Dioxygenase</keyword>
<keyword evidence="2" id="KW-0001">2Fe-2S</keyword>
<dbReference type="InterPro" id="IPR017941">
    <property type="entry name" value="Rieske_2Fe-2S"/>
</dbReference>
<reference evidence="10" key="1">
    <citation type="journal article" date="2012" name="Appl. Environ. Microbiol.">
        <title>Heterologous expression of polycyclic aromatic hydrocarbon ring-hydroxylating dioxygenase genes from a novel pyrene-degrading betaproteobacterium.</title>
        <authorList>
            <person name="Singleton D.R."/>
            <person name="Hu J."/>
            <person name="Aitken M.D."/>
        </authorList>
    </citation>
    <scope>NUCLEOTIDE SEQUENCE</scope>
</reference>
<keyword evidence="5" id="KW-0560">Oxidoreductase</keyword>
<name>I0CL65_9BACT</name>
<proteinExistence type="inferred from homology"/>
<dbReference type="PANTHER" id="PTHR43756">
    <property type="entry name" value="CHOLINE MONOOXYGENASE, CHLOROPLASTIC"/>
    <property type="match status" value="1"/>
</dbReference>
<dbReference type="GO" id="GO:0051213">
    <property type="term" value="F:dioxygenase activity"/>
    <property type="evidence" value="ECO:0007669"/>
    <property type="project" value="UniProtKB-KW"/>
</dbReference>
<dbReference type="GO" id="GO:0051537">
    <property type="term" value="F:2 iron, 2 sulfur cluster binding"/>
    <property type="evidence" value="ECO:0007669"/>
    <property type="project" value="UniProtKB-KW"/>
</dbReference>
<dbReference type="PANTHER" id="PTHR43756:SF1">
    <property type="entry name" value="3-PHENYLPROPIONATE_CINNAMIC ACID DIOXYGENASE SUBUNIT ALPHA"/>
    <property type="match status" value="1"/>
</dbReference>
<organism evidence="10">
    <name type="scientific">bacterium enrichment culture clone pahAc7</name>
    <dbReference type="NCBI Taxonomy" id="1173247"/>
    <lineage>
        <taxon>Bacteria</taxon>
        <taxon>environmental samples</taxon>
    </lineage>
</organism>
<evidence type="ECO:0000256" key="2">
    <source>
        <dbReference type="ARBA" id="ARBA00022714"/>
    </source>
</evidence>
<dbReference type="InterPro" id="IPR015879">
    <property type="entry name" value="Ring_hydroxy_dOase_asu_C_dom"/>
</dbReference>
<dbReference type="PROSITE" id="PS51296">
    <property type="entry name" value="RIESKE"/>
    <property type="match status" value="1"/>
</dbReference>
<evidence type="ECO:0000259" key="9">
    <source>
        <dbReference type="PROSITE" id="PS51296"/>
    </source>
</evidence>
<dbReference type="InterPro" id="IPR001663">
    <property type="entry name" value="Rng_hydr_dOase-A"/>
</dbReference>
<evidence type="ECO:0000256" key="8">
    <source>
        <dbReference type="ARBA" id="ARBA00023027"/>
    </source>
</evidence>
<protein>
    <submittedName>
        <fullName evidence="10">Ring-hydroxylating dioxygenase large subunit</fullName>
    </submittedName>
</protein>
<keyword evidence="6" id="KW-0408">Iron</keyword>
<dbReference type="Pfam" id="PF00355">
    <property type="entry name" value="Rieske"/>
    <property type="match status" value="1"/>
</dbReference>
<dbReference type="Gene3D" id="3.90.380.10">
    <property type="entry name" value="Naphthalene 1,2-dioxygenase Alpha Subunit, Chain A, domain 1"/>
    <property type="match status" value="1"/>
</dbReference>
<dbReference type="Pfam" id="PF00848">
    <property type="entry name" value="Ring_hydroxyl_A"/>
    <property type="match status" value="1"/>
</dbReference>
<keyword evidence="3" id="KW-0479">Metal-binding</keyword>
<dbReference type="InterPro" id="IPR015881">
    <property type="entry name" value="ARHD_Rieske_2Fe_2S"/>
</dbReference>
<evidence type="ECO:0000256" key="6">
    <source>
        <dbReference type="ARBA" id="ARBA00023004"/>
    </source>
</evidence>
<dbReference type="PRINTS" id="PR00090">
    <property type="entry name" value="RNGDIOXGNASE"/>
</dbReference>
<dbReference type="EMBL" id="JQ360185">
    <property type="protein sequence ID" value="AFH77965.1"/>
    <property type="molecule type" value="Genomic_DNA"/>
</dbReference>
<evidence type="ECO:0000313" key="10">
    <source>
        <dbReference type="EMBL" id="AFH77965.1"/>
    </source>
</evidence>
<evidence type="ECO:0000256" key="5">
    <source>
        <dbReference type="ARBA" id="ARBA00023002"/>
    </source>
</evidence>
<evidence type="ECO:0000256" key="7">
    <source>
        <dbReference type="ARBA" id="ARBA00023014"/>
    </source>
</evidence>
<dbReference type="GO" id="GO:0005506">
    <property type="term" value="F:iron ion binding"/>
    <property type="evidence" value="ECO:0007669"/>
    <property type="project" value="InterPro"/>
</dbReference>
<comment type="similarity">
    <text evidence="1">Belongs to the bacterial ring-hydroxylating dioxygenase alpha subunit family.</text>
</comment>
<keyword evidence="8" id="KW-0520">NAD</keyword>
<dbReference type="InterPro" id="IPR036922">
    <property type="entry name" value="Rieske_2Fe-2S_sf"/>
</dbReference>
<dbReference type="SUPFAM" id="SSF50022">
    <property type="entry name" value="ISP domain"/>
    <property type="match status" value="1"/>
</dbReference>
<dbReference type="AlphaFoldDB" id="I0CL65"/>
<evidence type="ECO:0000256" key="3">
    <source>
        <dbReference type="ARBA" id="ARBA00022723"/>
    </source>
</evidence>
<keyword evidence="7" id="KW-0411">Iron-sulfur</keyword>
<feature type="domain" description="Rieske" evidence="9">
    <location>
        <begin position="42"/>
        <end position="151"/>
    </location>
</feature>
<dbReference type="SUPFAM" id="SSF55961">
    <property type="entry name" value="Bet v1-like"/>
    <property type="match status" value="1"/>
</dbReference>
<dbReference type="PROSITE" id="PS00570">
    <property type="entry name" value="RING_HYDROXYL_ALPHA"/>
    <property type="match status" value="1"/>
</dbReference>
<sequence>MTSLKPTIPPLVKNEGGQVSRQIFTDPALYRVELDQVFGRAWLFLAHDTQLPKPGDFLNTFMGEDPILVIRQNDGSIKAFLNACTHRGPLLCQAEEGRAKTFQCTYHGWVFGIDGSLIDVRPEGEASYGARKAEFGLKSIRIESYKGLWFGNFDDETASLKDFLGDFTWYLDTIFDPLPTGVEFVGGTMRQRLKCNWKLAAENIVADTYHVFAAHAVAAGVNMSRATMRLPVGIEPGGPPGISATVSGHGWNAHSDGYGSYALFRDPKQWMAYVDRQRPRYIERLGAERAQFIGSSIDGGMFPNFLFVPGFTYRQIHPKGPDECEIWMWTVVDKELPDELKQEMVRFNARMLGTSGMFEMDDCANMERITTTLHGTLGRHQYSDYTMGQGLEARHEIYPGLVEKRISDNGFRGYYRRWAEYMQANSAKDIPPTENLRHKERSHG</sequence>